<dbReference type="Gene3D" id="3.30.160.40">
    <property type="entry name" value="Porphobilinogen deaminase, C-terminal domain"/>
    <property type="match status" value="1"/>
</dbReference>
<dbReference type="KEGG" id="rmu:RMDY18_06300"/>
<evidence type="ECO:0000256" key="4">
    <source>
        <dbReference type="ARBA" id="ARBA00012655"/>
    </source>
</evidence>
<keyword evidence="12" id="KW-1185">Reference proteome</keyword>
<dbReference type="InterPro" id="IPR000860">
    <property type="entry name" value="HemC"/>
</dbReference>
<dbReference type="Pfam" id="PF01379">
    <property type="entry name" value="Porphobil_deam"/>
    <property type="match status" value="1"/>
</dbReference>
<dbReference type="GO" id="GO:0004418">
    <property type="term" value="F:hydroxymethylbilane synthase activity"/>
    <property type="evidence" value="ECO:0007669"/>
    <property type="project" value="UniProtKB-EC"/>
</dbReference>
<dbReference type="eggNOG" id="COG0181">
    <property type="taxonomic scope" value="Bacteria"/>
</dbReference>
<feature type="region of interest" description="Disordered" evidence="8">
    <location>
        <begin position="1"/>
        <end position="59"/>
    </location>
</feature>
<comment type="cofactor">
    <cofactor evidence="1">
        <name>dipyrromethane</name>
        <dbReference type="ChEBI" id="CHEBI:60342"/>
    </cofactor>
</comment>
<reference evidence="12" key="1">
    <citation type="submission" date="2009-07" db="EMBL/GenBank/DDBJ databases">
        <title>Complete genome sequence of Rothia mucilaginosa DJ.</title>
        <authorList>
            <person name="Yamane K."/>
            <person name="Nambu T."/>
            <person name="Mashimo C."/>
            <person name="Sugimori C."/>
            <person name="Yamanaka T."/>
            <person name="Leung K."/>
            <person name="Fukushima H."/>
        </authorList>
    </citation>
    <scope>NUCLEOTIDE SEQUENCE [LARGE SCALE GENOMIC DNA]</scope>
    <source>
        <strain evidence="12">DY-18</strain>
    </source>
</reference>
<dbReference type="GO" id="GO:0005737">
    <property type="term" value="C:cytoplasm"/>
    <property type="evidence" value="ECO:0007669"/>
    <property type="project" value="TreeGrafter"/>
</dbReference>
<gene>
    <name evidence="11" type="ordered locus">RMDY18_06300</name>
</gene>
<evidence type="ECO:0000313" key="12">
    <source>
        <dbReference type="Proteomes" id="UP000001883"/>
    </source>
</evidence>
<dbReference type="PRINTS" id="PR00151">
    <property type="entry name" value="PORPHBDMNASE"/>
</dbReference>
<evidence type="ECO:0000256" key="3">
    <source>
        <dbReference type="ARBA" id="ARBA00005638"/>
    </source>
</evidence>
<keyword evidence="5" id="KW-0808">Transferase</keyword>
<protein>
    <recommendedName>
        <fullName evidence="4">hydroxymethylbilane synthase</fullName>
        <ecNumber evidence="4">2.5.1.61</ecNumber>
    </recommendedName>
</protein>
<accession>D2NS36</accession>
<evidence type="ECO:0000259" key="9">
    <source>
        <dbReference type="Pfam" id="PF01379"/>
    </source>
</evidence>
<evidence type="ECO:0000256" key="5">
    <source>
        <dbReference type="ARBA" id="ARBA00022679"/>
    </source>
</evidence>
<comment type="catalytic activity">
    <reaction evidence="7">
        <text>4 porphobilinogen + H2O = hydroxymethylbilane + 4 NH4(+)</text>
        <dbReference type="Rhea" id="RHEA:13185"/>
        <dbReference type="ChEBI" id="CHEBI:15377"/>
        <dbReference type="ChEBI" id="CHEBI:28938"/>
        <dbReference type="ChEBI" id="CHEBI:57845"/>
        <dbReference type="ChEBI" id="CHEBI:58126"/>
        <dbReference type="EC" id="2.5.1.61"/>
    </reaction>
</comment>
<proteinExistence type="inferred from homology"/>
<dbReference type="GO" id="GO:0006783">
    <property type="term" value="P:heme biosynthetic process"/>
    <property type="evidence" value="ECO:0007669"/>
    <property type="project" value="TreeGrafter"/>
</dbReference>
<dbReference type="Pfam" id="PF03900">
    <property type="entry name" value="Porphobil_deamC"/>
    <property type="match status" value="1"/>
</dbReference>
<dbReference type="STRING" id="680646.RMDY18_06300"/>
<reference evidence="11 12" key="3">
    <citation type="journal article" date="2010" name="Sequencing">
        <title>Complete Genome Sequence of Rothia mucilaginosa DY-18: A Clinical Isolate with Dense Meshwork-Like Structures from a Persistent Apical Periodontitis Lesion.</title>
        <authorList>
            <person name="Yamane K."/>
            <person name="Nambu T."/>
            <person name="Yamanaka T."/>
            <person name="Mashimo C."/>
            <person name="Sugimori C."/>
            <person name="Leung K.-P."/>
            <person name="Fukushima H."/>
        </authorList>
    </citation>
    <scope>NUCLEOTIDE SEQUENCE [LARGE SCALE GENOMIC DNA]</scope>
    <source>
        <strain evidence="11 12">DY-18</strain>
    </source>
</reference>
<name>D2NS36_ROTMD</name>
<dbReference type="InterPro" id="IPR022419">
    <property type="entry name" value="Porphobilin_deaminase_cofac_BS"/>
</dbReference>
<dbReference type="InterPro" id="IPR036803">
    <property type="entry name" value="Porphobilinogen_deaminase_C_sf"/>
</dbReference>
<evidence type="ECO:0000256" key="2">
    <source>
        <dbReference type="ARBA" id="ARBA00002869"/>
    </source>
</evidence>
<evidence type="ECO:0000256" key="7">
    <source>
        <dbReference type="ARBA" id="ARBA00048169"/>
    </source>
</evidence>
<evidence type="ECO:0000313" key="11">
    <source>
        <dbReference type="EMBL" id="BAI64462.1"/>
    </source>
</evidence>
<reference evidence="11 12" key="2">
    <citation type="journal article" date="2010" name="J Osaka Dent Univ">
        <title>Isolation and identification of Rothia mucilaginosa from persistent apical periodontitis lesions.</title>
        <authorList>
            <person name="Yamane K."/>
            <person name="Yoshida M."/>
            <person name="Fujihira T."/>
            <person name="Baba T."/>
            <person name="Tsuji N."/>
            <person name="Hayashi H."/>
            <person name="Sugimori C."/>
            <person name="Yamanaka T."/>
            <person name="Mashimo C."/>
            <person name="Nambu T."/>
            <person name="Kawai H."/>
            <person name="Fukushima H."/>
        </authorList>
    </citation>
    <scope>NUCLEOTIDE SEQUENCE [LARGE SCALE GENOMIC DNA]</scope>
    <source>
        <strain evidence="11 12">DY-18</strain>
    </source>
</reference>
<dbReference type="InterPro" id="IPR022417">
    <property type="entry name" value="Porphobilin_deaminase_N"/>
</dbReference>
<dbReference type="Proteomes" id="UP000001883">
    <property type="component" value="Chromosome"/>
</dbReference>
<evidence type="ECO:0000256" key="1">
    <source>
        <dbReference type="ARBA" id="ARBA00001916"/>
    </source>
</evidence>
<feature type="compositionally biased region" description="Low complexity" evidence="8">
    <location>
        <begin position="28"/>
        <end position="48"/>
    </location>
</feature>
<dbReference type="SUPFAM" id="SSF53850">
    <property type="entry name" value="Periplasmic binding protein-like II"/>
    <property type="match status" value="1"/>
</dbReference>
<dbReference type="AlphaFoldDB" id="D2NS36"/>
<dbReference type="EC" id="2.5.1.61" evidence="4"/>
<evidence type="ECO:0000259" key="10">
    <source>
        <dbReference type="Pfam" id="PF03900"/>
    </source>
</evidence>
<keyword evidence="6" id="KW-0627">Porphyrin biosynthesis</keyword>
<organism evidence="11 12">
    <name type="scientific">Rothia mucilaginosa (strain DY-18)</name>
    <name type="common">Stomatococcus mucilaginosus</name>
    <dbReference type="NCBI Taxonomy" id="680646"/>
    <lineage>
        <taxon>Bacteria</taxon>
        <taxon>Bacillati</taxon>
        <taxon>Actinomycetota</taxon>
        <taxon>Actinomycetes</taxon>
        <taxon>Micrococcales</taxon>
        <taxon>Micrococcaceae</taxon>
        <taxon>Rothia</taxon>
    </lineage>
</organism>
<dbReference type="Gene3D" id="3.40.190.10">
    <property type="entry name" value="Periplasmic binding protein-like II"/>
    <property type="match status" value="2"/>
</dbReference>
<dbReference type="PANTHER" id="PTHR11557:SF0">
    <property type="entry name" value="PORPHOBILINOGEN DEAMINASE"/>
    <property type="match status" value="1"/>
</dbReference>
<dbReference type="InterPro" id="IPR022418">
    <property type="entry name" value="Porphobilinogen_deaminase_C"/>
</dbReference>
<feature type="domain" description="Porphobilinogen deaminase C-terminal" evidence="10">
    <location>
        <begin position="369"/>
        <end position="442"/>
    </location>
</feature>
<evidence type="ECO:0000256" key="8">
    <source>
        <dbReference type="SAM" id="MobiDB-lite"/>
    </source>
</evidence>
<dbReference type="PROSITE" id="PS00533">
    <property type="entry name" value="PORPHOBILINOGEN_DEAM"/>
    <property type="match status" value="1"/>
</dbReference>
<dbReference type="EMBL" id="AP011540">
    <property type="protein sequence ID" value="BAI64462.1"/>
    <property type="molecule type" value="Genomic_DNA"/>
</dbReference>
<evidence type="ECO:0000256" key="6">
    <source>
        <dbReference type="ARBA" id="ARBA00023244"/>
    </source>
</evidence>
<dbReference type="PANTHER" id="PTHR11557">
    <property type="entry name" value="PORPHOBILINOGEN DEAMINASE"/>
    <property type="match status" value="1"/>
</dbReference>
<dbReference type="HOGENOM" id="CLU_019704_1_0_11"/>
<dbReference type="SUPFAM" id="SSF54782">
    <property type="entry name" value="Porphobilinogen deaminase (hydroxymethylbilane synthase), C-terminal domain"/>
    <property type="match status" value="1"/>
</dbReference>
<sequence>MARRSRSSPSTQPVLIPPGLRKLPPAAPVDAAPADAAPTNTTPVAPARPNTPPDRGVRAGRSARAYGLSHTSPIRRDMSHHEYILGTRGSALALTQSRIAAETVTSLYTEHQAHHGAADAEVVDFTLRTVKTEGDVLTGPLATLGGTGVFAAALRQRLLDGENASEENRVDMAVHSLKDLPSAPCPGLVIAATLKREDPRDALVARDGLTLDTLPEGSRVGTGSPRRAAQLRALRPDLEIVDIRGNVGTRIGRVKGLEEHAGKQVVLRQNTETSERADHGVGTERSGDCDAVVLAVSGLKRLGKEELITEYLDPTRMLPAPGQGALALEVRESEFENPDPAVLADPEVARPVRALGRALLAANHHETRLAVSAERALLRRLEAGCAAPIGAYAHVVEGDLVLSVVVASPDGTDMLRHTSATAELDVPGAERLGVRVAEDLLQMGAAALAGLDLK</sequence>
<comment type="similarity">
    <text evidence="3">Belongs to the HMBS family.</text>
</comment>
<feature type="domain" description="Porphobilinogen deaminase N-terminal" evidence="9">
    <location>
        <begin position="85"/>
        <end position="334"/>
    </location>
</feature>
<comment type="function">
    <text evidence="2">Tetrapolymerization of the monopyrrole PBG into the hydroxymethylbilane pre-uroporphyrinogen in several discrete steps.</text>
</comment>